<accession>A0A5K7XLW8</accession>
<dbReference type="KEGG" id="lpav:PLANPX_5308"/>
<keyword evidence="2" id="KW-1185">Reference proteome</keyword>
<protein>
    <submittedName>
        <fullName evidence="1">Uncharacterized protein</fullName>
    </submittedName>
</protein>
<organism evidence="1 2">
    <name type="scientific">Lacipirellula parvula</name>
    <dbReference type="NCBI Taxonomy" id="2650471"/>
    <lineage>
        <taxon>Bacteria</taxon>
        <taxon>Pseudomonadati</taxon>
        <taxon>Planctomycetota</taxon>
        <taxon>Planctomycetia</taxon>
        <taxon>Pirellulales</taxon>
        <taxon>Lacipirellulaceae</taxon>
        <taxon>Lacipirellula</taxon>
    </lineage>
</organism>
<dbReference type="EMBL" id="AP021861">
    <property type="protein sequence ID" value="BBO35696.1"/>
    <property type="molecule type" value="Genomic_DNA"/>
</dbReference>
<name>A0A5K7XLW8_9BACT</name>
<proteinExistence type="predicted"/>
<reference evidence="2" key="1">
    <citation type="submission" date="2019-10" db="EMBL/GenBank/DDBJ databases">
        <title>Lacipirellula parvula gen. nov., sp. nov., representing a lineage of planctomycetes widespread in freshwater anoxic habitats, and description of the family Lacipirellulaceae.</title>
        <authorList>
            <person name="Dedysh S.N."/>
            <person name="Kulichevskaya I.S."/>
            <person name="Beletsky A.V."/>
            <person name="Rakitin A.L."/>
            <person name="Mardanov A.V."/>
            <person name="Ivanova A.A."/>
            <person name="Saltykova V.X."/>
            <person name="Rijpstra W.I.C."/>
            <person name="Sinninghe Damste J.S."/>
            <person name="Ravin N.V."/>
        </authorList>
    </citation>
    <scope>NUCLEOTIDE SEQUENCE [LARGE SCALE GENOMIC DNA]</scope>
    <source>
        <strain evidence="2">PX69</strain>
    </source>
</reference>
<sequence>MRPMQRNDHPRRIQITGRNVLCDTFDDRELLAQAKAVVLNPATADTLSLENLYVIRDACQRYALGKAQRALKIAIDIRTLPGPQ</sequence>
<dbReference type="AlphaFoldDB" id="A0A5K7XLW8"/>
<dbReference type="Proteomes" id="UP000326837">
    <property type="component" value="Chromosome"/>
</dbReference>
<gene>
    <name evidence="1" type="ORF">PLANPX_5308</name>
</gene>
<evidence type="ECO:0000313" key="1">
    <source>
        <dbReference type="EMBL" id="BBO35696.1"/>
    </source>
</evidence>
<evidence type="ECO:0000313" key="2">
    <source>
        <dbReference type="Proteomes" id="UP000326837"/>
    </source>
</evidence>